<evidence type="ECO:0000256" key="4">
    <source>
        <dbReference type="ARBA" id="ARBA00022801"/>
    </source>
</evidence>
<gene>
    <name evidence="5" type="primary">bioH</name>
    <name evidence="6" type="ORF">NVI5450_2597</name>
</gene>
<dbReference type="KEGG" id="mvs:MVIS_4266"/>
<dbReference type="PRINTS" id="PR00111">
    <property type="entry name" value="ABHYDROLASE"/>
</dbReference>
<dbReference type="Gene3D" id="3.40.50.1820">
    <property type="entry name" value="alpha/beta hydrolase"/>
    <property type="match status" value="1"/>
</dbReference>
<dbReference type="UniPathway" id="UPA00078"/>
<dbReference type="InterPro" id="IPR029058">
    <property type="entry name" value="AB_hydrolase_fold"/>
</dbReference>
<organism evidence="6 7">
    <name type="scientific">Moritella viscosa</name>
    <dbReference type="NCBI Taxonomy" id="80854"/>
    <lineage>
        <taxon>Bacteria</taxon>
        <taxon>Pseudomonadati</taxon>
        <taxon>Pseudomonadota</taxon>
        <taxon>Gammaproteobacteria</taxon>
        <taxon>Alteromonadales</taxon>
        <taxon>Moritellaceae</taxon>
        <taxon>Moritella</taxon>
    </lineage>
</organism>
<keyword evidence="3 5" id="KW-0093">Biotin biosynthesis</keyword>
<evidence type="ECO:0000256" key="1">
    <source>
        <dbReference type="ARBA" id="ARBA00022487"/>
    </source>
</evidence>
<dbReference type="PANTHER" id="PTHR43798">
    <property type="entry name" value="MONOACYLGLYCEROL LIPASE"/>
    <property type="match status" value="1"/>
</dbReference>
<dbReference type="RefSeq" id="WP_045112194.1">
    <property type="nucleotide sequence ID" value="NZ_CAWRBC010000071.1"/>
</dbReference>
<dbReference type="EC" id="3.1.1.85" evidence="5"/>
<feature type="binding site" evidence="5">
    <location>
        <begin position="164"/>
        <end position="168"/>
    </location>
    <ligand>
        <name>substrate</name>
    </ligand>
</feature>
<dbReference type="GO" id="GO:0009102">
    <property type="term" value="P:biotin biosynthetic process"/>
    <property type="evidence" value="ECO:0007669"/>
    <property type="project" value="UniProtKB-UniRule"/>
</dbReference>
<name>A0A090KE52_9GAMM</name>
<dbReference type="GO" id="GO:0005737">
    <property type="term" value="C:cytoplasm"/>
    <property type="evidence" value="ECO:0007669"/>
    <property type="project" value="UniProtKB-SubCell"/>
</dbReference>
<evidence type="ECO:0000313" key="6">
    <source>
        <dbReference type="EMBL" id="SGZ02776.1"/>
    </source>
</evidence>
<proteinExistence type="inferred from homology"/>
<keyword evidence="4 5" id="KW-0378">Hydrolase</keyword>
<reference evidence="6 7" key="1">
    <citation type="submission" date="2016-11" db="EMBL/GenBank/DDBJ databases">
        <authorList>
            <person name="Jaros S."/>
            <person name="Januszkiewicz K."/>
            <person name="Wedrychowicz H."/>
        </authorList>
    </citation>
    <scope>NUCLEOTIDE SEQUENCE [LARGE SCALE GENOMIC DNA]</scope>
    <source>
        <strain evidence="6">NVI 5450</strain>
    </source>
</reference>
<feature type="active site" evidence="5">
    <location>
        <position position="228"/>
    </location>
</feature>
<evidence type="ECO:0000313" key="7">
    <source>
        <dbReference type="Proteomes" id="UP000183794"/>
    </source>
</evidence>
<evidence type="ECO:0000256" key="2">
    <source>
        <dbReference type="ARBA" id="ARBA00022490"/>
    </source>
</evidence>
<evidence type="ECO:0000256" key="5">
    <source>
        <dbReference type="HAMAP-Rule" id="MF_01260"/>
    </source>
</evidence>
<feature type="binding site" evidence="5">
    <location>
        <position position="35"/>
    </location>
    <ligand>
        <name>substrate</name>
    </ligand>
</feature>
<keyword evidence="2 5" id="KW-0963">Cytoplasm</keyword>
<feature type="binding site" evidence="5">
    <location>
        <position position="256"/>
    </location>
    <ligand>
        <name>substrate</name>
    </ligand>
</feature>
<dbReference type="OrthoDB" id="9780744at2"/>
<accession>A0A090KE52</accession>
<dbReference type="HOGENOM" id="CLU_020336_12_2_6"/>
<dbReference type="InterPro" id="IPR000073">
    <property type="entry name" value="AB_hydrolase_1"/>
</dbReference>
<dbReference type="Pfam" id="PF00561">
    <property type="entry name" value="Abhydrolase_1"/>
    <property type="match status" value="1"/>
</dbReference>
<dbReference type="GO" id="GO:0016020">
    <property type="term" value="C:membrane"/>
    <property type="evidence" value="ECO:0007669"/>
    <property type="project" value="TreeGrafter"/>
</dbReference>
<comment type="pathway">
    <text evidence="5">Cofactor biosynthesis; biotin biosynthesis.</text>
</comment>
<dbReference type="Proteomes" id="UP000183794">
    <property type="component" value="Unassembled WGS sequence"/>
</dbReference>
<dbReference type="STRING" id="80854.MVIS_4266"/>
<dbReference type="PATRIC" id="fig|80854.5.peg.4524"/>
<comment type="catalytic activity">
    <reaction evidence="5">
        <text>6-carboxyhexanoyl-[ACP] methyl ester + H2O = 6-carboxyhexanoyl-[ACP] + methanol + H(+)</text>
        <dbReference type="Rhea" id="RHEA:42700"/>
        <dbReference type="Rhea" id="RHEA-COMP:9955"/>
        <dbReference type="Rhea" id="RHEA-COMP:10186"/>
        <dbReference type="ChEBI" id="CHEBI:15377"/>
        <dbReference type="ChEBI" id="CHEBI:15378"/>
        <dbReference type="ChEBI" id="CHEBI:17790"/>
        <dbReference type="ChEBI" id="CHEBI:78846"/>
        <dbReference type="ChEBI" id="CHEBI:82735"/>
        <dbReference type="EC" id="3.1.1.85"/>
    </reaction>
</comment>
<feature type="active site" evidence="5">
    <location>
        <position position="256"/>
    </location>
</feature>
<comment type="subunit">
    <text evidence="5">Monomer.</text>
</comment>
<evidence type="ECO:0000256" key="3">
    <source>
        <dbReference type="ARBA" id="ARBA00022756"/>
    </source>
</evidence>
<feature type="binding site" evidence="5">
    <location>
        <begin position="97"/>
        <end position="98"/>
    </location>
    <ligand>
        <name>substrate</name>
    </ligand>
</feature>
<dbReference type="InterPro" id="IPR050266">
    <property type="entry name" value="AB_hydrolase_sf"/>
</dbReference>
<keyword evidence="1 5" id="KW-0719">Serine esterase</keyword>
<dbReference type="AlphaFoldDB" id="A0A090KE52"/>
<feature type="active site" description="Nucleophile" evidence="5">
    <location>
        <position position="97"/>
    </location>
</feature>
<dbReference type="PANTHER" id="PTHR43798:SF31">
    <property type="entry name" value="AB HYDROLASE SUPERFAMILY PROTEIN YCLE"/>
    <property type="match status" value="1"/>
</dbReference>
<protein>
    <recommendedName>
        <fullName evidence="5">Pimeloyl-[acyl-carrier protein] methyl ester esterase</fullName>
        <ecNumber evidence="5">3.1.1.85</ecNumber>
    </recommendedName>
    <alternativeName>
        <fullName evidence="5">Biotin synthesis protein BioH</fullName>
    </alternativeName>
    <alternativeName>
        <fullName evidence="5">Carboxylesterase BioH</fullName>
    </alternativeName>
</protein>
<dbReference type="NCBIfam" id="TIGR01738">
    <property type="entry name" value="bioH"/>
    <property type="match status" value="1"/>
</dbReference>
<comment type="similarity">
    <text evidence="5">Belongs to the AB hydrolase superfamily. Carboxylesterase BioH family.</text>
</comment>
<dbReference type="EMBL" id="FPLD01000066">
    <property type="protein sequence ID" value="SGZ02776.1"/>
    <property type="molecule type" value="Genomic_DNA"/>
</dbReference>
<dbReference type="InterPro" id="IPR010076">
    <property type="entry name" value="BioH"/>
</dbReference>
<comment type="function">
    <text evidence="5">The physiological role of BioH is to remove the methyl group introduced by BioC when the pimeloyl moiety is complete. It allows to synthesize pimeloyl-ACP via the fatty acid synthetic pathway through the hydrolysis of the ester bonds of pimeloyl-ACP esters.</text>
</comment>
<comment type="subcellular location">
    <subcellularLocation>
        <location evidence="5">Cytoplasm</location>
    </subcellularLocation>
</comment>
<dbReference type="HAMAP" id="MF_01260">
    <property type="entry name" value="Carboxylester"/>
    <property type="match status" value="1"/>
</dbReference>
<dbReference type="SUPFAM" id="SSF53474">
    <property type="entry name" value="alpha/beta-Hydrolases"/>
    <property type="match status" value="1"/>
</dbReference>
<sequence length="278" mass="30431">MPKVFATKIKSVSRNTELHVDIVGDGPDLVLLHGWGLNSACWQSIVPLLSAHYRLHLVDLPGFGFSHDSHVASQSLADITDALVKVVPDNAVWLGWSLGGLCATHFALAHPQRVSVLVTVASSPKFMATSQMDESAAWPGIAEKVLAQFQQQLKQNLSQTINRFLAIQAMGSETAKQDIKQLKSLLAARPQPHEQALSNGLRLLETVDLRAQLASLSMPFYRCYGRLDSLVPQATVAWIDSYLPQSPSIIFKASSHAPFISEPTLFVNKLEAFINNSL</sequence>
<dbReference type="GO" id="GO:0090499">
    <property type="term" value="F:pimelyl-[acyl-carrier protein] methyl ester esterase activity"/>
    <property type="evidence" value="ECO:0007669"/>
    <property type="project" value="UniProtKB-EC"/>
</dbReference>